<feature type="transmembrane region" description="Helical" evidence="5">
    <location>
        <begin position="280"/>
        <end position="298"/>
    </location>
</feature>
<keyword evidence="2 5" id="KW-0812">Transmembrane</keyword>
<feature type="transmembrane region" description="Helical" evidence="5">
    <location>
        <begin position="253"/>
        <end position="274"/>
    </location>
</feature>
<comment type="caution">
    <text evidence="6">The sequence shown here is derived from an EMBL/GenBank/DDBJ whole genome shotgun (WGS) entry which is preliminary data.</text>
</comment>
<keyword evidence="4 5" id="KW-0472">Membrane</keyword>
<evidence type="ECO:0000256" key="2">
    <source>
        <dbReference type="ARBA" id="ARBA00022692"/>
    </source>
</evidence>
<evidence type="ECO:0000313" key="7">
    <source>
        <dbReference type="Proteomes" id="UP001651158"/>
    </source>
</evidence>
<sequence length="524" mass="56036">MKIGCIQASAGRSSVCFVSSGPFRWPLSSPAHRRCTCTQSTRLLEKTWSAVFALRRYLSLGPGVRYKMSFAAKLSRCNGRLLTGVASLRLQTLSLREFTSGNPLQASMRHRVERIRRQVENRTPFSRTETLSLDGTRAIILGGAALGLGGLCLYGIYGAKVGADSLSAFDRAAVWPDYVRQRIHSTYAYLAGGAAVAAASATALVRSPAFVRAMASGGVLAPLAMLAASIGAGVVCQMMPYPSDGSKFNAKHFAWLLYAASLGGVVAPICLLGGPILTRAAVYTGGIVGGLSIVAVSAPSDRFLRWGGPLAIGLGVVFVSSLGSMFLSPMGRLGAGLYAISLYGGLVLFSGFLLYDTQMVIRRAEQYPPPRSLYSDSLGFPVVVQPFDPINSSIRILLDALNIFVRMVAIFAGSGQRRKSLFEPIFSRLDEELSPHPVYDMVKAISATAISIARVVILFINSLYRTGLSAAAEWALANCLRRGVESKLAWPTEDGDSSQVAGVRRRSSPSERAVLCSISREVTV</sequence>
<feature type="transmembrane region" description="Helical" evidence="5">
    <location>
        <begin position="138"/>
        <end position="157"/>
    </location>
</feature>
<dbReference type="PANTHER" id="PTHR23291:SF112">
    <property type="entry name" value="GROWTH HORMONE-INDUCIBLE TRANSMEMBRANE PROTEIN"/>
    <property type="match status" value="1"/>
</dbReference>
<reference evidence="6 7" key="1">
    <citation type="journal article" date="2022" name="Front. Cell. Infect. Microbiol.">
        <title>The Genomes of Two Strains of Taenia crassiceps the Animal Model for the Study of Human Cysticercosis.</title>
        <authorList>
            <person name="Bobes R.J."/>
            <person name="Estrada K."/>
            <person name="Rios-Valencia D.G."/>
            <person name="Calderon-Gallegos A."/>
            <person name="de la Torre P."/>
            <person name="Carrero J.C."/>
            <person name="Sanchez-Flores A."/>
            <person name="Laclette J.P."/>
        </authorList>
    </citation>
    <scope>NUCLEOTIDE SEQUENCE [LARGE SCALE GENOMIC DNA]</scope>
    <source>
        <strain evidence="6">WFUcys</strain>
    </source>
</reference>
<dbReference type="InterPro" id="IPR006214">
    <property type="entry name" value="Bax_inhibitor_1-related"/>
</dbReference>
<dbReference type="EMBL" id="JAKROA010000021">
    <property type="protein sequence ID" value="KAL5103035.1"/>
    <property type="molecule type" value="Genomic_DNA"/>
</dbReference>
<dbReference type="Pfam" id="PF01027">
    <property type="entry name" value="Bax1-I"/>
    <property type="match status" value="1"/>
</dbReference>
<evidence type="ECO:0000313" key="6">
    <source>
        <dbReference type="EMBL" id="KAL5103035.1"/>
    </source>
</evidence>
<protein>
    <submittedName>
        <fullName evidence="6">Growth hormone-inducible transmembrane protein</fullName>
    </submittedName>
</protein>
<proteinExistence type="predicted"/>
<gene>
    <name evidence="6" type="ORF">TcWFU_001417</name>
</gene>
<evidence type="ECO:0000256" key="4">
    <source>
        <dbReference type="ARBA" id="ARBA00023136"/>
    </source>
</evidence>
<dbReference type="PANTHER" id="PTHR23291">
    <property type="entry name" value="BAX INHIBITOR-RELATED"/>
    <property type="match status" value="1"/>
</dbReference>
<keyword evidence="7" id="KW-1185">Reference proteome</keyword>
<organism evidence="6 7">
    <name type="scientific">Taenia crassiceps</name>
    <dbReference type="NCBI Taxonomy" id="6207"/>
    <lineage>
        <taxon>Eukaryota</taxon>
        <taxon>Metazoa</taxon>
        <taxon>Spiralia</taxon>
        <taxon>Lophotrochozoa</taxon>
        <taxon>Platyhelminthes</taxon>
        <taxon>Cestoda</taxon>
        <taxon>Eucestoda</taxon>
        <taxon>Cyclophyllidea</taxon>
        <taxon>Taeniidae</taxon>
        <taxon>Taenia</taxon>
    </lineage>
</organism>
<evidence type="ECO:0000256" key="3">
    <source>
        <dbReference type="ARBA" id="ARBA00022989"/>
    </source>
</evidence>
<keyword evidence="3 5" id="KW-1133">Transmembrane helix</keyword>
<comment type="subcellular location">
    <subcellularLocation>
        <location evidence="1">Membrane</location>
        <topology evidence="1">Multi-pass membrane protein</topology>
    </subcellularLocation>
</comment>
<evidence type="ECO:0000256" key="5">
    <source>
        <dbReference type="SAM" id="Phobius"/>
    </source>
</evidence>
<feature type="transmembrane region" description="Helical" evidence="5">
    <location>
        <begin position="310"/>
        <end position="329"/>
    </location>
</feature>
<evidence type="ECO:0000256" key="1">
    <source>
        <dbReference type="ARBA" id="ARBA00004141"/>
    </source>
</evidence>
<feature type="transmembrane region" description="Helical" evidence="5">
    <location>
        <begin position="219"/>
        <end position="241"/>
    </location>
</feature>
<name>A0ABR4Q076_9CEST</name>
<dbReference type="Proteomes" id="UP001651158">
    <property type="component" value="Unassembled WGS sequence"/>
</dbReference>
<feature type="transmembrane region" description="Helical" evidence="5">
    <location>
        <begin position="187"/>
        <end position="207"/>
    </location>
</feature>
<feature type="transmembrane region" description="Helical" evidence="5">
    <location>
        <begin position="335"/>
        <end position="355"/>
    </location>
</feature>
<accession>A0ABR4Q076</accession>